<name>A0A5E4G519_PRUDU</name>
<protein>
    <submittedName>
        <fullName evidence="2">Uncharacterized protein</fullName>
    </submittedName>
</protein>
<evidence type="ECO:0000256" key="1">
    <source>
        <dbReference type="SAM" id="MobiDB-lite"/>
    </source>
</evidence>
<reference evidence="3" key="1">
    <citation type="journal article" date="2020" name="Plant J.">
        <title>Transposons played a major role in the diversification between the closely related almond and peach genomes: results from the almond genome sequence.</title>
        <authorList>
            <person name="Alioto T."/>
            <person name="Alexiou K.G."/>
            <person name="Bardil A."/>
            <person name="Barteri F."/>
            <person name="Castanera R."/>
            <person name="Cruz F."/>
            <person name="Dhingra A."/>
            <person name="Duval H."/>
            <person name="Fernandez I Marti A."/>
            <person name="Frias L."/>
            <person name="Galan B."/>
            <person name="Garcia J.L."/>
            <person name="Howad W."/>
            <person name="Gomez-Garrido J."/>
            <person name="Gut M."/>
            <person name="Julca I."/>
            <person name="Morata J."/>
            <person name="Puigdomenech P."/>
            <person name="Ribeca P."/>
            <person name="Rubio Cabetas M.J."/>
            <person name="Vlasova A."/>
            <person name="Wirthensohn M."/>
            <person name="Garcia-Mas J."/>
            <person name="Gabaldon T."/>
            <person name="Casacuberta J.M."/>
            <person name="Arus P."/>
        </authorList>
    </citation>
    <scope>NUCLEOTIDE SEQUENCE [LARGE SCALE GENOMIC DNA]</scope>
    <source>
        <strain evidence="3">cv. Texas</strain>
    </source>
</reference>
<dbReference type="Proteomes" id="UP000327085">
    <property type="component" value="Unassembled WGS sequence"/>
</dbReference>
<dbReference type="InParanoid" id="A0A5E4G519"/>
<feature type="region of interest" description="Disordered" evidence="1">
    <location>
        <begin position="62"/>
        <end position="82"/>
    </location>
</feature>
<dbReference type="EMBL" id="CABIKO010000345">
    <property type="protein sequence ID" value="VVA34672.1"/>
    <property type="molecule type" value="Genomic_DNA"/>
</dbReference>
<evidence type="ECO:0000313" key="3">
    <source>
        <dbReference type="Proteomes" id="UP000327085"/>
    </source>
</evidence>
<accession>A0A5E4G519</accession>
<proteinExistence type="predicted"/>
<feature type="compositionally biased region" description="Basic and acidic residues" evidence="1">
    <location>
        <begin position="65"/>
        <end position="82"/>
    </location>
</feature>
<gene>
    <name evidence="2" type="ORF">ALMOND_2B010979</name>
</gene>
<dbReference type="Gramene" id="VVA34672">
    <property type="protein sequence ID" value="VVA34672"/>
    <property type="gene ID" value="Prudul26B010979"/>
</dbReference>
<dbReference type="AlphaFoldDB" id="A0A5E4G519"/>
<evidence type="ECO:0000313" key="2">
    <source>
        <dbReference type="EMBL" id="VVA34672.1"/>
    </source>
</evidence>
<organism evidence="2 3">
    <name type="scientific">Prunus dulcis</name>
    <name type="common">Almond</name>
    <name type="synonym">Amygdalus dulcis</name>
    <dbReference type="NCBI Taxonomy" id="3755"/>
    <lineage>
        <taxon>Eukaryota</taxon>
        <taxon>Viridiplantae</taxon>
        <taxon>Streptophyta</taxon>
        <taxon>Embryophyta</taxon>
        <taxon>Tracheophyta</taxon>
        <taxon>Spermatophyta</taxon>
        <taxon>Magnoliopsida</taxon>
        <taxon>eudicotyledons</taxon>
        <taxon>Gunneridae</taxon>
        <taxon>Pentapetalae</taxon>
        <taxon>rosids</taxon>
        <taxon>fabids</taxon>
        <taxon>Rosales</taxon>
        <taxon>Rosaceae</taxon>
        <taxon>Amygdaloideae</taxon>
        <taxon>Amygdaleae</taxon>
        <taxon>Prunus</taxon>
    </lineage>
</organism>
<sequence>MRVPKVKGLLKAQSCMSQGDVAGHEGAEGIRIECRKGDGPRHEGEHSDTKLACLQGDVLNHGGAKGKEDAEGDGPRHEGAHDDTKLACLQGNVLRHGVRKAKRMPKARRCRRRHKVCMLQGNVLGHEECRRQMAKGVPKALDKMPKGTGAEGSKLAWRKAVCLDMRLSKAQSLHVKKISDGHETWQGAEGKKCKCASPSSWQARSWVNTWKLW</sequence>
<feature type="region of interest" description="Disordered" evidence="1">
    <location>
        <begin position="1"/>
        <end position="22"/>
    </location>
</feature>